<feature type="compositionally biased region" description="Low complexity" evidence="1">
    <location>
        <begin position="275"/>
        <end position="289"/>
    </location>
</feature>
<dbReference type="Proteomes" id="UP000291758">
    <property type="component" value="Chromosome"/>
</dbReference>
<organism evidence="4 5">
    <name type="scientific">Xylanimonas allomyrinae</name>
    <dbReference type="NCBI Taxonomy" id="2509459"/>
    <lineage>
        <taxon>Bacteria</taxon>
        <taxon>Bacillati</taxon>
        <taxon>Actinomycetota</taxon>
        <taxon>Actinomycetes</taxon>
        <taxon>Micrococcales</taxon>
        <taxon>Promicromonosporaceae</taxon>
        <taxon>Xylanimonas</taxon>
    </lineage>
</organism>
<gene>
    <name evidence="4" type="ORF">ET495_16200</name>
</gene>
<feature type="compositionally biased region" description="Basic and acidic residues" evidence="1">
    <location>
        <begin position="316"/>
        <end position="326"/>
    </location>
</feature>
<feature type="transmembrane region" description="Helical" evidence="2">
    <location>
        <begin position="130"/>
        <end position="154"/>
    </location>
</feature>
<feature type="compositionally biased region" description="Pro residues" evidence="1">
    <location>
        <begin position="215"/>
        <end position="226"/>
    </location>
</feature>
<feature type="region of interest" description="Disordered" evidence="1">
    <location>
        <begin position="189"/>
        <end position="328"/>
    </location>
</feature>
<feature type="transmembrane region" description="Helical" evidence="2">
    <location>
        <begin position="373"/>
        <end position="393"/>
    </location>
</feature>
<dbReference type="RefSeq" id="WP_129205641.1">
    <property type="nucleotide sequence ID" value="NZ_CP035495.1"/>
</dbReference>
<dbReference type="InterPro" id="IPR007168">
    <property type="entry name" value="Phageshock_PspC_N"/>
</dbReference>
<keyword evidence="2" id="KW-0812">Transmembrane</keyword>
<feature type="domain" description="Phage shock protein PspC N-terminal" evidence="3">
    <location>
        <begin position="59"/>
        <end position="112"/>
    </location>
</feature>
<feature type="compositionally biased region" description="Low complexity" evidence="1">
    <location>
        <begin position="297"/>
        <end position="315"/>
    </location>
</feature>
<dbReference type="KEGG" id="xyl:ET495_16200"/>
<dbReference type="AlphaFoldDB" id="A0A4P6ESI7"/>
<proteinExistence type="predicted"/>
<sequence length="570" mass="59328">MSTDPHLPPSPDSGADSTPPSASVPPFDPPPQEAPYGTPSGPPRSGSDRFFDSIRRSGLARSEDRWVGGVAGGVAERLGWDPLLVRGILFLSFFLTGIGLVAYALGWALLPERRDGRIHIQQALHGDFDVALVGAGLALIAGFSWSNGLGTWWFRGDFGWIVTLFWIAVWITVGCLLLRFVRDRRRAWRESGRATSRPTPSGPGAPQAYAGPTGPAYPGPTTPYPAQPSAGQPGSASATGASSSAAFAGAPDGVRASVPPEPGDDPRTHAERTRAANQARAAARAQAADARVEAARARAAAAREQAHLKAATQQQRARERAAERASKPVTKSAGAATLGVVVGLVLIAGALLMAQDRTGLSLPWPFDGGVEPVLAWLGLALVVVGAAIVVSGIRGRSSGWLGFLAIVGLVVALPWSIGASGDGFPGLYITRDIHGTWRDVGTRGTDVSEGTVAPRSLAEAERGFRVQFGDPTIDLSGLDLSDATTDDPVEVPIRLTAGDLTVVVPRDAAVEADVRLLAGQVIWQVDPGTRTLSRVGSSTAHLSSDEAIQDGATLRLLVSAGAGNVTVTEN</sequence>
<protein>
    <submittedName>
        <fullName evidence="4">PspC domain-containing protein</fullName>
    </submittedName>
</protein>
<feature type="compositionally biased region" description="Low complexity" evidence="1">
    <location>
        <begin position="202"/>
        <end position="214"/>
    </location>
</feature>
<feature type="transmembrane region" description="Helical" evidence="2">
    <location>
        <begin position="333"/>
        <end position="353"/>
    </location>
</feature>
<evidence type="ECO:0000256" key="2">
    <source>
        <dbReference type="SAM" id="Phobius"/>
    </source>
</evidence>
<feature type="compositionally biased region" description="Low complexity" evidence="1">
    <location>
        <begin position="227"/>
        <end position="251"/>
    </location>
</feature>
<evidence type="ECO:0000313" key="4">
    <source>
        <dbReference type="EMBL" id="QAY64499.1"/>
    </source>
</evidence>
<evidence type="ECO:0000256" key="1">
    <source>
        <dbReference type="SAM" id="MobiDB-lite"/>
    </source>
</evidence>
<evidence type="ECO:0000313" key="5">
    <source>
        <dbReference type="Proteomes" id="UP000291758"/>
    </source>
</evidence>
<feature type="region of interest" description="Disordered" evidence="1">
    <location>
        <begin position="1"/>
        <end position="48"/>
    </location>
</feature>
<dbReference type="EMBL" id="CP035495">
    <property type="protein sequence ID" value="QAY64499.1"/>
    <property type="molecule type" value="Genomic_DNA"/>
</dbReference>
<keyword evidence="5" id="KW-1185">Reference proteome</keyword>
<keyword evidence="2" id="KW-1133">Transmembrane helix</keyword>
<feature type="compositionally biased region" description="Pro residues" evidence="1">
    <location>
        <begin position="22"/>
        <end position="33"/>
    </location>
</feature>
<dbReference type="Pfam" id="PF04024">
    <property type="entry name" value="PspC"/>
    <property type="match status" value="1"/>
</dbReference>
<feature type="transmembrane region" description="Helical" evidence="2">
    <location>
        <begin position="88"/>
        <end position="110"/>
    </location>
</feature>
<feature type="transmembrane region" description="Helical" evidence="2">
    <location>
        <begin position="400"/>
        <end position="417"/>
    </location>
</feature>
<feature type="compositionally biased region" description="Pro residues" evidence="1">
    <location>
        <begin position="1"/>
        <end position="11"/>
    </location>
</feature>
<accession>A0A4P6ESI7</accession>
<feature type="transmembrane region" description="Helical" evidence="2">
    <location>
        <begin position="160"/>
        <end position="181"/>
    </location>
</feature>
<feature type="compositionally biased region" description="Basic and acidic residues" evidence="1">
    <location>
        <begin position="264"/>
        <end position="274"/>
    </location>
</feature>
<reference evidence="4 5" key="1">
    <citation type="submission" date="2019-01" db="EMBL/GenBank/DDBJ databases">
        <title>Genome sequencing of strain 2JSPR-7.</title>
        <authorList>
            <person name="Heo J."/>
            <person name="Kim S.-J."/>
            <person name="Kim J.-S."/>
            <person name="Hong S.-B."/>
            <person name="Kwon S.-W."/>
        </authorList>
    </citation>
    <scope>NUCLEOTIDE SEQUENCE [LARGE SCALE GENOMIC DNA]</scope>
    <source>
        <strain evidence="4 5">2JSPR-7</strain>
    </source>
</reference>
<evidence type="ECO:0000259" key="3">
    <source>
        <dbReference type="Pfam" id="PF04024"/>
    </source>
</evidence>
<dbReference type="OrthoDB" id="7359894at2"/>
<keyword evidence="2" id="KW-0472">Membrane</keyword>
<name>A0A4P6ESI7_9MICO</name>